<dbReference type="AlphaFoldDB" id="A0AA87U371"/>
<dbReference type="PANTHER" id="PTHR37422">
    <property type="entry name" value="TEICHURONIC ACID BIOSYNTHESIS PROTEIN TUAE"/>
    <property type="match status" value="1"/>
</dbReference>
<feature type="transmembrane region" description="Helical" evidence="5">
    <location>
        <begin position="422"/>
        <end position="451"/>
    </location>
</feature>
<feature type="transmembrane region" description="Helical" evidence="5">
    <location>
        <begin position="129"/>
        <end position="147"/>
    </location>
</feature>
<comment type="caution">
    <text evidence="7">The sequence shown here is derived from an EMBL/GenBank/DDBJ whole genome shotgun (WGS) entry which is preliminary data.</text>
</comment>
<evidence type="ECO:0000313" key="7">
    <source>
        <dbReference type="EMBL" id="GAJ92321.1"/>
    </source>
</evidence>
<evidence type="ECO:0000256" key="3">
    <source>
        <dbReference type="ARBA" id="ARBA00022989"/>
    </source>
</evidence>
<dbReference type="PANTHER" id="PTHR37422:SF13">
    <property type="entry name" value="LIPOPOLYSACCHARIDE BIOSYNTHESIS PROTEIN PA4999-RELATED"/>
    <property type="match status" value="1"/>
</dbReference>
<dbReference type="InterPro" id="IPR007016">
    <property type="entry name" value="O-antigen_ligase-rel_domated"/>
</dbReference>
<evidence type="ECO:0000256" key="4">
    <source>
        <dbReference type="ARBA" id="ARBA00023136"/>
    </source>
</evidence>
<feature type="transmembrane region" description="Helical" evidence="5">
    <location>
        <begin position="384"/>
        <end position="408"/>
    </location>
</feature>
<evidence type="ECO:0000256" key="5">
    <source>
        <dbReference type="SAM" id="Phobius"/>
    </source>
</evidence>
<dbReference type="Proteomes" id="UP000026941">
    <property type="component" value="Unassembled WGS sequence"/>
</dbReference>
<evidence type="ECO:0000256" key="2">
    <source>
        <dbReference type="ARBA" id="ARBA00022692"/>
    </source>
</evidence>
<dbReference type="InterPro" id="IPR051533">
    <property type="entry name" value="WaaL-like"/>
</dbReference>
<feature type="transmembrane region" description="Helical" evidence="5">
    <location>
        <begin position="12"/>
        <end position="32"/>
    </location>
</feature>
<proteinExistence type="predicted"/>
<comment type="subcellular location">
    <subcellularLocation>
        <location evidence="1">Membrane</location>
        <topology evidence="1">Multi-pass membrane protein</topology>
    </subcellularLocation>
</comment>
<feature type="transmembrane region" description="Helical" evidence="5">
    <location>
        <begin position="252"/>
        <end position="282"/>
    </location>
</feature>
<dbReference type="EMBL" id="BAYX01000003">
    <property type="protein sequence ID" value="GAJ92321.1"/>
    <property type="molecule type" value="Genomic_DNA"/>
</dbReference>
<evidence type="ECO:0000313" key="8">
    <source>
        <dbReference type="Proteomes" id="UP000026941"/>
    </source>
</evidence>
<name>A0AA87U371_RHIRH</name>
<accession>A0AA87U371</accession>
<dbReference type="Pfam" id="PF04932">
    <property type="entry name" value="Wzy_C"/>
    <property type="match status" value="1"/>
</dbReference>
<sequence>MTVPAHSSAVRWAEPGLVFAIPLAIGLTWLGLCFTMPQNPAAALAPFGIIGAAGFALVLIAAALGRRWAVASLLVFVIFGLSLSLRQRASGETGLDWQNGLKLATWMLIPLVCLANFQRLLPYVREPTIALGALYGLLAIASGAWSLTPAYTVANALGFVAYLMLACLSVSVLGLQATLRLATFTLLAFVVSGLVAAIVFPDAAWLPPSAFEADFRLRGLSGHPNVLGEQAAVLVTFAIICYRRGILNRWVFIAALIAGFGALIAAESRTSAAAAMAACIIIELRERHYLRPMAGIALVIGAIALPFIAIGGLPSMSPFLGSLARSGSATEIVTLTGRTELWAVASDLIARKPLLGWGFNGTEALMMGSVGRNFAGDPVNAHNMYVQTLLCMGFLGSLPAFVFLGIAIKRMVTRPDAVRDQVVLLVMIIGIAEVSLFATPGLLTLAFFIVLAGELHSSSQPATVHSDIPAPQENSSS</sequence>
<feature type="transmembrane region" description="Helical" evidence="5">
    <location>
        <begin position="153"/>
        <end position="174"/>
    </location>
</feature>
<evidence type="ECO:0000259" key="6">
    <source>
        <dbReference type="Pfam" id="PF04932"/>
    </source>
</evidence>
<keyword evidence="4 5" id="KW-0472">Membrane</keyword>
<feature type="transmembrane region" description="Helical" evidence="5">
    <location>
        <begin position="68"/>
        <end position="85"/>
    </location>
</feature>
<keyword evidence="3 5" id="KW-1133">Transmembrane helix</keyword>
<protein>
    <recommendedName>
        <fullName evidence="6">O-antigen ligase-related domain-containing protein</fullName>
    </recommendedName>
</protein>
<feature type="transmembrane region" description="Helical" evidence="5">
    <location>
        <begin position="294"/>
        <end position="313"/>
    </location>
</feature>
<organism evidence="7 8">
    <name type="scientific">Rhizobium rhizogenes NBRC 13257</name>
    <dbReference type="NCBI Taxonomy" id="1220581"/>
    <lineage>
        <taxon>Bacteria</taxon>
        <taxon>Pseudomonadati</taxon>
        <taxon>Pseudomonadota</taxon>
        <taxon>Alphaproteobacteria</taxon>
        <taxon>Hyphomicrobiales</taxon>
        <taxon>Rhizobiaceae</taxon>
        <taxon>Rhizobium/Agrobacterium group</taxon>
        <taxon>Rhizobium</taxon>
    </lineage>
</organism>
<keyword evidence="2 5" id="KW-0812">Transmembrane</keyword>
<feature type="domain" description="O-antigen ligase-related" evidence="6">
    <location>
        <begin position="255"/>
        <end position="398"/>
    </location>
</feature>
<dbReference type="GO" id="GO:0016020">
    <property type="term" value="C:membrane"/>
    <property type="evidence" value="ECO:0007669"/>
    <property type="project" value="UniProtKB-SubCell"/>
</dbReference>
<gene>
    <name evidence="7" type="ORF">RRH01S_03_03940</name>
</gene>
<evidence type="ECO:0000256" key="1">
    <source>
        <dbReference type="ARBA" id="ARBA00004141"/>
    </source>
</evidence>
<feature type="transmembrane region" description="Helical" evidence="5">
    <location>
        <begin position="44"/>
        <end position="61"/>
    </location>
</feature>
<feature type="transmembrane region" description="Helical" evidence="5">
    <location>
        <begin position="181"/>
        <end position="200"/>
    </location>
</feature>
<reference evidence="7 8" key="1">
    <citation type="submission" date="2014-05" db="EMBL/GenBank/DDBJ databases">
        <title>Whole genome shotgun sequence of Rhizobium rhizogenes NBRC 13257.</title>
        <authorList>
            <person name="Katano-Makiyama Y."/>
            <person name="Hosoyama A."/>
            <person name="Hashimoto M."/>
            <person name="Hosoyama Y."/>
            <person name="Noguchi M."/>
            <person name="Tsuchikane K."/>
            <person name="Kimura A."/>
            <person name="Ohji S."/>
            <person name="Ichikawa N."/>
            <person name="Yamazoe A."/>
            <person name="Fujita N."/>
        </authorList>
    </citation>
    <scope>NUCLEOTIDE SEQUENCE [LARGE SCALE GENOMIC DNA]</scope>
    <source>
        <strain evidence="7 8">NBRC 13257</strain>
    </source>
</reference>